<dbReference type="SUPFAM" id="SSF56784">
    <property type="entry name" value="HAD-like"/>
    <property type="match status" value="1"/>
</dbReference>
<dbReference type="STRING" id="1263082.A0A068RYM7"/>
<dbReference type="GO" id="GO:0016887">
    <property type="term" value="F:ATP hydrolysis activity"/>
    <property type="evidence" value="ECO:0007669"/>
    <property type="project" value="InterPro"/>
</dbReference>
<dbReference type="Proteomes" id="UP000027586">
    <property type="component" value="Unassembled WGS sequence"/>
</dbReference>
<dbReference type="Pfam" id="PF00122">
    <property type="entry name" value="E1-E2_ATPase"/>
    <property type="match status" value="1"/>
</dbReference>
<dbReference type="NCBIfam" id="TIGR01647">
    <property type="entry name" value="ATPase-IIIA_H"/>
    <property type="match status" value="1"/>
</dbReference>
<dbReference type="EMBL" id="CBTN010000025">
    <property type="protein sequence ID" value="CDH54717.1"/>
    <property type="molecule type" value="Genomic_DNA"/>
</dbReference>
<dbReference type="InterPro" id="IPR036412">
    <property type="entry name" value="HAD-like_sf"/>
</dbReference>
<dbReference type="PRINTS" id="PR00119">
    <property type="entry name" value="CATATPASE"/>
</dbReference>
<dbReference type="InterPro" id="IPR023299">
    <property type="entry name" value="ATPase_P-typ_cyto_dom_N"/>
</dbReference>
<dbReference type="GO" id="GO:0008553">
    <property type="term" value="F:P-type proton-exporting transporter activity"/>
    <property type="evidence" value="ECO:0007669"/>
    <property type="project" value="UniProtKB-UniRule"/>
</dbReference>
<comment type="subcellular location">
    <subcellularLocation>
        <location evidence="10">Cell membrane</location>
        <topology evidence="10">Multi-pass membrane protein</topology>
    </subcellularLocation>
    <subcellularLocation>
        <location evidence="2">Membrane</location>
        <topology evidence="2">Multi-pass membrane protein</topology>
    </subcellularLocation>
</comment>
<evidence type="ECO:0000256" key="8">
    <source>
        <dbReference type="ARBA" id="ARBA00022989"/>
    </source>
</evidence>
<dbReference type="InterPro" id="IPR023298">
    <property type="entry name" value="ATPase_P-typ_TM_dom_sf"/>
</dbReference>
<keyword evidence="13" id="KW-1185">Reference proteome</keyword>
<dbReference type="NCBIfam" id="TIGR01494">
    <property type="entry name" value="ATPase_P-type"/>
    <property type="match status" value="2"/>
</dbReference>
<evidence type="ECO:0000313" key="13">
    <source>
        <dbReference type="Proteomes" id="UP000027586"/>
    </source>
</evidence>
<reference evidence="12" key="1">
    <citation type="submission" date="2013-08" db="EMBL/GenBank/DDBJ databases">
        <title>Gene expansion shapes genome architecture in the human pathogen Lichtheimia corymbifera: an evolutionary genomics analysis in the ancient terrestrial Mucorales (Mucoromycotina).</title>
        <authorList>
            <person name="Schwartze V.U."/>
            <person name="Winter S."/>
            <person name="Shelest E."/>
            <person name="Marcet-Houben M."/>
            <person name="Horn F."/>
            <person name="Wehner S."/>
            <person name="Hoffmann K."/>
            <person name="Riege K."/>
            <person name="Sammeth M."/>
            <person name="Nowrousian M."/>
            <person name="Valiante V."/>
            <person name="Linde J."/>
            <person name="Jacobsen I.D."/>
            <person name="Marz M."/>
            <person name="Brakhage A.A."/>
            <person name="Gabaldon T."/>
            <person name="Bocker S."/>
            <person name="Voigt K."/>
        </authorList>
    </citation>
    <scope>NUCLEOTIDE SEQUENCE [LARGE SCALE GENOMIC DNA]</scope>
    <source>
        <strain evidence="12">FSU 9682</strain>
    </source>
</reference>
<dbReference type="InterPro" id="IPR023214">
    <property type="entry name" value="HAD_sf"/>
</dbReference>
<dbReference type="GO" id="GO:0005524">
    <property type="term" value="F:ATP binding"/>
    <property type="evidence" value="ECO:0007669"/>
    <property type="project" value="UniProtKB-UniRule"/>
</dbReference>
<dbReference type="InterPro" id="IPR001757">
    <property type="entry name" value="P_typ_ATPase"/>
</dbReference>
<keyword evidence="5 10" id="KW-0547">Nucleotide-binding</keyword>
<dbReference type="OrthoDB" id="116380at2759"/>
<dbReference type="Gene3D" id="1.20.1110.10">
    <property type="entry name" value="Calcium-transporting ATPase, transmembrane domain"/>
    <property type="match status" value="1"/>
</dbReference>
<accession>A0A068RYM7</accession>
<feature type="transmembrane region" description="Helical" evidence="10">
    <location>
        <begin position="211"/>
        <end position="233"/>
    </location>
</feature>
<evidence type="ECO:0000313" key="12">
    <source>
        <dbReference type="EMBL" id="CDH54717.1"/>
    </source>
</evidence>
<name>A0A068RYM7_9FUNG</name>
<evidence type="ECO:0000259" key="11">
    <source>
        <dbReference type="Pfam" id="PF00122"/>
    </source>
</evidence>
<evidence type="ECO:0000256" key="9">
    <source>
        <dbReference type="ARBA" id="ARBA00023136"/>
    </source>
</evidence>
<evidence type="ECO:0000256" key="2">
    <source>
        <dbReference type="ARBA" id="ARBA00004141"/>
    </source>
</evidence>
<keyword evidence="8 10" id="KW-1133">Transmembrane helix</keyword>
<evidence type="ECO:0000256" key="10">
    <source>
        <dbReference type="RuleBase" id="RU362083"/>
    </source>
</evidence>
<dbReference type="VEuPathDB" id="FungiDB:LCOR_05936.1"/>
<dbReference type="PANTHER" id="PTHR42861">
    <property type="entry name" value="CALCIUM-TRANSPORTING ATPASE"/>
    <property type="match status" value="1"/>
</dbReference>
<dbReference type="Gene3D" id="3.40.50.1000">
    <property type="entry name" value="HAD superfamily/HAD-like"/>
    <property type="match status" value="1"/>
</dbReference>
<feature type="domain" description="P-type ATPase A" evidence="11">
    <location>
        <begin position="58"/>
        <end position="153"/>
    </location>
</feature>
<keyword evidence="7 10" id="KW-1278">Translocase</keyword>
<keyword evidence="10" id="KW-0406">Ion transport</keyword>
<feature type="transmembrane region" description="Helical" evidence="10">
    <location>
        <begin position="596"/>
        <end position="620"/>
    </location>
</feature>
<dbReference type="GO" id="GO:0120029">
    <property type="term" value="P:proton export across plasma membrane"/>
    <property type="evidence" value="ECO:0007669"/>
    <property type="project" value="UniProtKB-UniRule"/>
</dbReference>
<feature type="transmembrane region" description="Helical" evidence="10">
    <location>
        <begin position="632"/>
        <end position="654"/>
    </location>
</feature>
<protein>
    <recommendedName>
        <fullName evidence="10">Plasma membrane ATPase</fullName>
        <ecNumber evidence="10">7.1.2.1</ecNumber>
    </recommendedName>
</protein>
<dbReference type="InterPro" id="IPR008250">
    <property type="entry name" value="ATPase_P-typ_transduc_dom_A_sf"/>
</dbReference>
<keyword evidence="4 10" id="KW-0812">Transmembrane</keyword>
<comment type="caution">
    <text evidence="10">Lacks conserved residue(s) required for the propagation of feature annotation.</text>
</comment>
<feature type="transmembrane region" description="Helical" evidence="10">
    <location>
        <begin position="570"/>
        <end position="590"/>
    </location>
</feature>
<dbReference type="SUPFAM" id="SSF81660">
    <property type="entry name" value="Metal cation-transporting ATPase, ATP-binding domain N"/>
    <property type="match status" value="1"/>
</dbReference>
<dbReference type="InterPro" id="IPR006534">
    <property type="entry name" value="P-type_ATPase_IIIA"/>
</dbReference>
<keyword evidence="9 10" id="KW-0472">Membrane</keyword>
<dbReference type="GO" id="GO:0005886">
    <property type="term" value="C:plasma membrane"/>
    <property type="evidence" value="ECO:0007669"/>
    <property type="project" value="UniProtKB-SubCell"/>
</dbReference>
<comment type="similarity">
    <text evidence="3 10">Belongs to the cation transport ATPase (P-type) (TC 3.A.3) family. Type IIIA subfamily.</text>
</comment>
<dbReference type="SUPFAM" id="SSF81665">
    <property type="entry name" value="Calcium ATPase, transmembrane domain M"/>
    <property type="match status" value="1"/>
</dbReference>
<feature type="transmembrane region" description="Helical" evidence="10">
    <location>
        <begin position="697"/>
        <end position="718"/>
    </location>
</feature>
<evidence type="ECO:0000256" key="1">
    <source>
        <dbReference type="ARBA" id="ARBA00003417"/>
    </source>
</evidence>
<proteinExistence type="inferred from homology"/>
<evidence type="ECO:0000256" key="4">
    <source>
        <dbReference type="ARBA" id="ARBA00022692"/>
    </source>
</evidence>
<comment type="function">
    <text evidence="1">The plasma membrane ATPase of plants and fungi is a hydrogen ion pump. The proton gradient it generates drives the active transport of nutrients by H(+)-symport. The resulting external acidification and/or internal alkinization may mediate growth responses.</text>
</comment>
<sequence length="719" mass="78436">MDTASRYYRASFDITFKKVKIHFVHGHGSVIRQSTMPAESEEVYLMHKVDKAEIPASTAAVPATELVVGDILVLRLGDIVPADAHLLGLDASGNPAQTDLHVDQSALTGESLLVKKRKGDLVYSLCVIKQGHQLGVVVRTGPDTFIGRAASLINVTRDQGHFQKVINYIGNFLIAISVIMVTVLFIYDLVELRILNGTVTGDDVLATIKEMVILTIAAIPVGLPTVMSVTMAVGAKELAKKQVIVKRLTAVEELSSVTILCTDKAGTLTLNELTMDEPFVTNNYTRDDVLLYAYLASEPSAAQDPIELAVRTAAQEQHHQVDHDYVHGYRVLSFTPFNPVDKMSYATVEELGTGHSFRVAKGAPQMILGLGSQGNSEAEAAVEDLASRGLRALGVARTREPQDDWELVGLISLIDPPRSDSAATISDCQLHGLSVKMITGDQASIAKEVAARLGMGTLILDADHIANPGKSEEEVTDDCLRADGFARVIPEHKYKVVDLLQKRGHFVAMTGDGVNDAAALKKANVGIAVHGSTDAARSAADIVLLSSGLSPIMEGIKTSRVIFQRLRSYALYRITSTIHILIFFFVITIAEDWQMPPIFLILISVLNDAATLIMAVDNVNISPMPEKRRLRLLMFLSCALAAILSLFSFAHFFILREVIHVTPGQLATAMYLHISSAPHFVIFSTRVESFCWRSIPSWPFTVVVLGTQMIALIIWILWL</sequence>
<keyword evidence="10" id="KW-0460">Magnesium</keyword>
<organism evidence="12 13">
    <name type="scientific">Lichtheimia corymbifera JMRC:FSU:9682</name>
    <dbReference type="NCBI Taxonomy" id="1263082"/>
    <lineage>
        <taxon>Eukaryota</taxon>
        <taxon>Fungi</taxon>
        <taxon>Fungi incertae sedis</taxon>
        <taxon>Mucoromycota</taxon>
        <taxon>Mucoromycotina</taxon>
        <taxon>Mucoromycetes</taxon>
        <taxon>Mucorales</taxon>
        <taxon>Lichtheimiaceae</taxon>
        <taxon>Lichtheimia</taxon>
    </lineage>
</organism>
<comment type="caution">
    <text evidence="12">The sequence shown here is derived from an EMBL/GenBank/DDBJ whole genome shotgun (WGS) entry which is preliminary data.</text>
</comment>
<dbReference type="FunFam" id="3.40.1110.10:FF:000005">
    <property type="entry name" value="Plasma membrane ATPase"/>
    <property type="match status" value="1"/>
</dbReference>
<evidence type="ECO:0000256" key="5">
    <source>
        <dbReference type="ARBA" id="ARBA00022741"/>
    </source>
</evidence>
<keyword evidence="10" id="KW-0813">Transport</keyword>
<dbReference type="PRINTS" id="PR00120">
    <property type="entry name" value="HATPASE"/>
</dbReference>
<keyword evidence="10" id="KW-0375">Hydrogen ion transport</keyword>
<evidence type="ECO:0000256" key="3">
    <source>
        <dbReference type="ARBA" id="ARBA00008804"/>
    </source>
</evidence>
<dbReference type="AlphaFoldDB" id="A0A068RYM7"/>
<dbReference type="Gene3D" id="2.70.150.10">
    <property type="entry name" value="Calcium-transporting ATPase, cytoplasmic transduction domain A"/>
    <property type="match status" value="1"/>
</dbReference>
<dbReference type="InterPro" id="IPR059000">
    <property type="entry name" value="ATPase_P-type_domA"/>
</dbReference>
<evidence type="ECO:0000256" key="6">
    <source>
        <dbReference type="ARBA" id="ARBA00022840"/>
    </source>
</evidence>
<feature type="transmembrane region" description="Helical" evidence="10">
    <location>
        <begin position="165"/>
        <end position="187"/>
    </location>
</feature>
<dbReference type="Gene3D" id="3.40.1110.10">
    <property type="entry name" value="Calcium-transporting ATPase, cytoplasmic domain N"/>
    <property type="match status" value="1"/>
</dbReference>
<dbReference type="Pfam" id="PF00702">
    <property type="entry name" value="Hydrolase"/>
    <property type="match status" value="1"/>
</dbReference>
<comment type="catalytic activity">
    <reaction evidence="10">
        <text>ATP + H2O + H(+)(in) = ADP + phosphate + 2 H(+)(out)</text>
        <dbReference type="Rhea" id="RHEA:20852"/>
        <dbReference type="ChEBI" id="CHEBI:15377"/>
        <dbReference type="ChEBI" id="CHEBI:15378"/>
        <dbReference type="ChEBI" id="CHEBI:30616"/>
        <dbReference type="ChEBI" id="CHEBI:43474"/>
        <dbReference type="ChEBI" id="CHEBI:456216"/>
        <dbReference type="EC" id="7.1.2.1"/>
    </reaction>
</comment>
<dbReference type="EC" id="7.1.2.1" evidence="10"/>
<gene>
    <name evidence="12" type="ORF">LCOR_05936.1</name>
</gene>
<dbReference type="FunFam" id="3.40.50.1000:FF:000006">
    <property type="entry name" value="Plasma membrane ATPase"/>
    <property type="match status" value="1"/>
</dbReference>
<dbReference type="SUPFAM" id="SSF81653">
    <property type="entry name" value="Calcium ATPase, transduction domain A"/>
    <property type="match status" value="1"/>
</dbReference>
<feature type="transmembrane region" description="Helical" evidence="10">
    <location>
        <begin position="666"/>
        <end position="685"/>
    </location>
</feature>
<keyword evidence="6 10" id="KW-0067">ATP-binding</keyword>
<evidence type="ECO:0000256" key="7">
    <source>
        <dbReference type="ARBA" id="ARBA00022967"/>
    </source>
</evidence>